<accession>A0ABP0FJR8</accession>
<keyword evidence="2" id="KW-1185">Reference proteome</keyword>
<sequence length="67" mass="7642">MPEFDLFTMTTEQEQSVVCTLSASSGRQRSTTATRYRSRVALLRTHRFNHSATETTHGKPVLCFSYL</sequence>
<comment type="caution">
    <text evidence="1">The sequence shown here is derived from an EMBL/GenBank/DDBJ whole genome shotgun (WGS) entry which is preliminary data.</text>
</comment>
<gene>
    <name evidence="1" type="ORF">CVLEPA_LOCUS10158</name>
</gene>
<evidence type="ECO:0000313" key="1">
    <source>
        <dbReference type="EMBL" id="CAK8679914.1"/>
    </source>
</evidence>
<proteinExistence type="predicted"/>
<dbReference type="EMBL" id="CAWYQH010000068">
    <property type="protein sequence ID" value="CAK8679914.1"/>
    <property type="molecule type" value="Genomic_DNA"/>
</dbReference>
<reference evidence="1 2" key="1">
    <citation type="submission" date="2024-02" db="EMBL/GenBank/DDBJ databases">
        <authorList>
            <person name="Daric V."/>
            <person name="Darras S."/>
        </authorList>
    </citation>
    <scope>NUCLEOTIDE SEQUENCE [LARGE SCALE GENOMIC DNA]</scope>
</reference>
<protein>
    <submittedName>
        <fullName evidence="1">Uncharacterized protein</fullName>
    </submittedName>
</protein>
<evidence type="ECO:0000313" key="2">
    <source>
        <dbReference type="Proteomes" id="UP001642483"/>
    </source>
</evidence>
<dbReference type="Proteomes" id="UP001642483">
    <property type="component" value="Unassembled WGS sequence"/>
</dbReference>
<name>A0ABP0FJR8_CLALP</name>
<organism evidence="1 2">
    <name type="scientific">Clavelina lepadiformis</name>
    <name type="common">Light-bulb sea squirt</name>
    <name type="synonym">Ascidia lepadiformis</name>
    <dbReference type="NCBI Taxonomy" id="159417"/>
    <lineage>
        <taxon>Eukaryota</taxon>
        <taxon>Metazoa</taxon>
        <taxon>Chordata</taxon>
        <taxon>Tunicata</taxon>
        <taxon>Ascidiacea</taxon>
        <taxon>Aplousobranchia</taxon>
        <taxon>Clavelinidae</taxon>
        <taxon>Clavelina</taxon>
    </lineage>
</organism>